<protein>
    <submittedName>
        <fullName evidence="1">Uncharacterized protein</fullName>
    </submittedName>
</protein>
<proteinExistence type="predicted"/>
<name>G3HM73_CRIGR</name>
<dbReference type="InParanoid" id="G3HM73"/>
<accession>G3HM73</accession>
<organism evidence="1 2">
    <name type="scientific">Cricetulus griseus</name>
    <name type="common">Chinese hamster</name>
    <name type="synonym">Cricetulus barabensis griseus</name>
    <dbReference type="NCBI Taxonomy" id="10029"/>
    <lineage>
        <taxon>Eukaryota</taxon>
        <taxon>Metazoa</taxon>
        <taxon>Chordata</taxon>
        <taxon>Craniata</taxon>
        <taxon>Vertebrata</taxon>
        <taxon>Euteleostomi</taxon>
        <taxon>Mammalia</taxon>
        <taxon>Eutheria</taxon>
        <taxon>Euarchontoglires</taxon>
        <taxon>Glires</taxon>
        <taxon>Rodentia</taxon>
        <taxon>Myomorpha</taxon>
        <taxon>Muroidea</taxon>
        <taxon>Cricetidae</taxon>
        <taxon>Cricetinae</taxon>
        <taxon>Cricetulus</taxon>
    </lineage>
</organism>
<dbReference type="EMBL" id="JH000504">
    <property type="protein sequence ID" value="EGV95497.1"/>
    <property type="molecule type" value="Genomic_DNA"/>
</dbReference>
<dbReference type="Proteomes" id="UP000001075">
    <property type="component" value="Unassembled WGS sequence"/>
</dbReference>
<evidence type="ECO:0000313" key="2">
    <source>
        <dbReference type="Proteomes" id="UP000001075"/>
    </source>
</evidence>
<evidence type="ECO:0000313" key="1">
    <source>
        <dbReference type="EMBL" id="EGV95497.1"/>
    </source>
</evidence>
<dbReference type="AlphaFoldDB" id="G3HM73"/>
<gene>
    <name evidence="1" type="ORF">I79_011821</name>
</gene>
<sequence>MVLPGYKTGSRFLMNKKDETVSEFIRENGTTGEKEGNKGQCLWLKYMETWVIMSRQNLKYVNIHTNNFKTLKNLNMKKKKLLPTLGKYKWAQKCWYRLG</sequence>
<reference evidence="2" key="1">
    <citation type="journal article" date="2011" name="Nat. Biotechnol.">
        <title>The genomic sequence of the Chinese hamster ovary (CHO)-K1 cell line.</title>
        <authorList>
            <person name="Xu X."/>
            <person name="Nagarajan H."/>
            <person name="Lewis N.E."/>
            <person name="Pan S."/>
            <person name="Cai Z."/>
            <person name="Liu X."/>
            <person name="Chen W."/>
            <person name="Xie M."/>
            <person name="Wang W."/>
            <person name="Hammond S."/>
            <person name="Andersen M.R."/>
            <person name="Neff N."/>
            <person name="Passarelli B."/>
            <person name="Koh W."/>
            <person name="Fan H.C."/>
            <person name="Wang J."/>
            <person name="Gui Y."/>
            <person name="Lee K.H."/>
            <person name="Betenbaugh M.J."/>
            <person name="Quake S.R."/>
            <person name="Famili I."/>
            <person name="Palsson B.O."/>
            <person name="Wang J."/>
        </authorList>
    </citation>
    <scope>NUCLEOTIDE SEQUENCE [LARGE SCALE GENOMIC DNA]</scope>
    <source>
        <strain evidence="2">CHO K1 cell line</strain>
    </source>
</reference>